<dbReference type="InterPro" id="IPR003749">
    <property type="entry name" value="ThiS/MoaD-like"/>
</dbReference>
<reference evidence="1 2" key="1">
    <citation type="submission" date="2020-08" db="EMBL/GenBank/DDBJ databases">
        <title>Genome sequence of Thermomonas brevis KACC 16975T.</title>
        <authorList>
            <person name="Hyun D.-W."/>
            <person name="Bae J.-W."/>
        </authorList>
    </citation>
    <scope>NUCLEOTIDE SEQUENCE [LARGE SCALE GENOMIC DNA]</scope>
    <source>
        <strain evidence="1 2">KACC 16975</strain>
    </source>
</reference>
<dbReference type="EMBL" id="CP060711">
    <property type="protein sequence ID" value="QNN45412.1"/>
    <property type="molecule type" value="Genomic_DNA"/>
</dbReference>
<dbReference type="SUPFAM" id="SSF54285">
    <property type="entry name" value="MoaD/ThiS"/>
    <property type="match status" value="1"/>
</dbReference>
<sequence>MRLRVNGESRDVAAGTLAAALEELGYLGAHVATAVNGAFVPASARAAWPLREGDALEILAPMQGG</sequence>
<dbReference type="AlphaFoldDB" id="A0A7G9QPY7"/>
<dbReference type="Proteomes" id="UP000515977">
    <property type="component" value="Chromosome"/>
</dbReference>
<evidence type="ECO:0000313" key="1">
    <source>
        <dbReference type="EMBL" id="QNN45412.1"/>
    </source>
</evidence>
<dbReference type="NCBIfam" id="TIGR01683">
    <property type="entry name" value="thiS"/>
    <property type="match status" value="1"/>
</dbReference>
<dbReference type="Pfam" id="PF02597">
    <property type="entry name" value="ThiS"/>
    <property type="match status" value="1"/>
</dbReference>
<dbReference type="InterPro" id="IPR016155">
    <property type="entry name" value="Mopterin_synth/thiamin_S_b"/>
</dbReference>
<keyword evidence="2" id="KW-1185">Reference proteome</keyword>
<dbReference type="Gene3D" id="3.10.20.30">
    <property type="match status" value="1"/>
</dbReference>
<dbReference type="KEGG" id="tbv:H9L17_09215"/>
<dbReference type="InterPro" id="IPR010035">
    <property type="entry name" value="Thi_S"/>
</dbReference>
<name>A0A7G9QPY7_9GAMM</name>
<dbReference type="InterPro" id="IPR012675">
    <property type="entry name" value="Beta-grasp_dom_sf"/>
</dbReference>
<protein>
    <submittedName>
        <fullName evidence="1">Sulfur carrier protein ThiS</fullName>
    </submittedName>
</protein>
<accession>A0A7G9QPY7</accession>
<dbReference type="CDD" id="cd00565">
    <property type="entry name" value="Ubl_ThiS"/>
    <property type="match status" value="1"/>
</dbReference>
<proteinExistence type="predicted"/>
<dbReference type="RefSeq" id="WP_187569178.1">
    <property type="nucleotide sequence ID" value="NZ_CP060711.1"/>
</dbReference>
<evidence type="ECO:0000313" key="2">
    <source>
        <dbReference type="Proteomes" id="UP000515977"/>
    </source>
</evidence>
<organism evidence="1 2">
    <name type="scientific">Thermomonas brevis</name>
    <dbReference type="NCBI Taxonomy" id="215691"/>
    <lineage>
        <taxon>Bacteria</taxon>
        <taxon>Pseudomonadati</taxon>
        <taxon>Pseudomonadota</taxon>
        <taxon>Gammaproteobacteria</taxon>
        <taxon>Lysobacterales</taxon>
        <taxon>Lysobacteraceae</taxon>
        <taxon>Thermomonas</taxon>
    </lineage>
</organism>
<gene>
    <name evidence="1" type="primary">thiS</name>
    <name evidence="1" type="ORF">H9L17_09215</name>
</gene>